<feature type="compositionally biased region" description="Basic and acidic residues" evidence="3">
    <location>
        <begin position="429"/>
        <end position="444"/>
    </location>
</feature>
<evidence type="ECO:0000256" key="3">
    <source>
        <dbReference type="SAM" id="MobiDB-lite"/>
    </source>
</evidence>
<feature type="domain" description="Carrier" evidence="4">
    <location>
        <begin position="463"/>
        <end position="538"/>
    </location>
</feature>
<dbReference type="InterPro" id="IPR010080">
    <property type="entry name" value="Thioester_reductase-like_dom"/>
</dbReference>
<keyword evidence="2" id="KW-0597">Phosphoprotein</keyword>
<feature type="compositionally biased region" description="Basic residues" evidence="3">
    <location>
        <begin position="98"/>
        <end position="112"/>
    </location>
</feature>
<feature type="compositionally biased region" description="Low complexity" evidence="3">
    <location>
        <begin position="185"/>
        <end position="195"/>
    </location>
</feature>
<dbReference type="InterPro" id="IPR013120">
    <property type="entry name" value="FAR_NAD-bd"/>
</dbReference>
<dbReference type="PANTHER" id="PTHR44845">
    <property type="entry name" value="CARRIER DOMAIN-CONTAINING PROTEIN"/>
    <property type="match status" value="1"/>
</dbReference>
<evidence type="ECO:0000256" key="2">
    <source>
        <dbReference type="ARBA" id="ARBA00022553"/>
    </source>
</evidence>
<dbReference type="Gene3D" id="1.10.1200.10">
    <property type="entry name" value="ACP-like"/>
    <property type="match status" value="1"/>
</dbReference>
<dbReference type="Pfam" id="PF07993">
    <property type="entry name" value="NAD_binding_4"/>
    <property type="match status" value="1"/>
</dbReference>
<dbReference type="InterPro" id="IPR036736">
    <property type="entry name" value="ACP-like_sf"/>
</dbReference>
<dbReference type="AlphaFoldDB" id="A0A941FH80"/>
<dbReference type="CDD" id="cd05235">
    <property type="entry name" value="SDR_e1"/>
    <property type="match status" value="1"/>
</dbReference>
<reference evidence="5 6" key="1">
    <citation type="submission" date="2021-04" db="EMBL/GenBank/DDBJ databases">
        <title>Characterization of the biosynthetic gene cluster of new lipopeptides with antitumor activity in the genome of the marine Streptomyces PHM034.</title>
        <authorList>
            <person name="Ceniceros A."/>
            <person name="Canedo L."/>
            <person name="Mendez C."/>
            <person name="Olano C."/>
            <person name="Schleissner C."/>
            <person name="Cuevas C."/>
            <person name="De La Calle F."/>
            <person name="Salas J.A."/>
        </authorList>
    </citation>
    <scope>NUCLEOTIDE SEQUENCE [LARGE SCALE GENOMIC DNA]</scope>
    <source>
        <strain evidence="5 6">PHM034</strain>
    </source>
</reference>
<dbReference type="PANTHER" id="PTHR44845:SF6">
    <property type="entry name" value="BETA-ALANINE-ACTIVATING ENZYME"/>
    <property type="match status" value="1"/>
</dbReference>
<sequence>MTSSWPCSPCSRREPPICRWTPTTRPRASRPWSTTRGPSCSSPTRPPPRPPIPHGHAASVARRAADTATSPGRAADRGRAGRNAGHRPRAAAVLRPPGLRHLHLGLHRRTQGSRHPPRECDRHRRPVPRRGVPPGGRTPGRPAPAGRADRLGVLRRLLGPAGRPDGRSRAARPRHRDLDGRRPVRGLAGRPPGRLGRPDALIPPGADRPWPVHPRRLAAERGRARRRGTARATVAGTAGGGRTDGPQHVRPDRVHRRLGARTARQRRHPRPRTSGLRHPRLRAGRRAATGATRRHRRAVPGRCRTVARLLAPSRPDGPALRRRPVRPAGHADVQDRRPGPPARRRTTRLRRTGGRPGQDPRPPGGTRRGRSSPHHPPPHRPRRRRRPRRPPRRTPPGRLHGSRRGSRDRPRRTAVLPQAALSRPHGAFRFHDAGRPATDAERQARPRRPARPGLHHHRRERPSPGTPEERTLCVLFAEVLDLPEVGVDDDFFALGGHSLLATRLASRIGDTLAVPFGLSALLEEPTPAGLARRLRADDPHGATSYVPDSEAKLSPALRFTPPARPAGDPREILLTGATGFVGAFLLPELLKGTAARVHCLVRARTDAQARERLAAALRGYGLTAPLDDPRLNIVRGDLAAIDLGVGPAGWAQLRETIDTIVHSGAHVHHLSPYGRLKPANVDGTRTLLHLAAEGRPKTFHHLSTLGVFRPGDEARPVTEDSPIDGERHPFGRGYAASKWVSDRLVEHAFERGASGGIYRLGRIWAHSATGAVNPDDMFSRLLTSCAALGCHPADPGLDESLLPVDVLAGALVALLGDGDGTGSVHHLHHPGTIGPGAFLAVHDRLRGTHSEELPLTAWLHRLRRATERGRTCRSCPTSHISKSSPSGRRPPGSRSWSSATTGPCSGCGTWGSRSPTSTRRRSAATGASSDSPGSTCRSRSRSRSRSRMPKA</sequence>
<name>A0A941FH80_9ACTN</name>
<dbReference type="InterPro" id="IPR009081">
    <property type="entry name" value="PP-bd_ACP"/>
</dbReference>
<dbReference type="InterPro" id="IPR006162">
    <property type="entry name" value="Ppantetheine_attach_site"/>
</dbReference>
<dbReference type="Pfam" id="PF00550">
    <property type="entry name" value="PP-binding"/>
    <property type="match status" value="1"/>
</dbReference>
<feature type="region of interest" description="Disordered" evidence="3">
    <location>
        <begin position="870"/>
        <end position="951"/>
    </location>
</feature>
<dbReference type="SUPFAM" id="SSF47336">
    <property type="entry name" value="ACP-like"/>
    <property type="match status" value="1"/>
</dbReference>
<feature type="compositionally biased region" description="Basic residues" evidence="3">
    <location>
        <begin position="253"/>
        <end position="285"/>
    </location>
</feature>
<feature type="compositionally biased region" description="Basic residues" evidence="3">
    <location>
        <begin position="367"/>
        <end position="392"/>
    </location>
</feature>
<feature type="compositionally biased region" description="Basic residues" evidence="3">
    <location>
        <begin position="938"/>
        <end position="951"/>
    </location>
</feature>
<dbReference type="PROSITE" id="PS50075">
    <property type="entry name" value="CARRIER"/>
    <property type="match status" value="1"/>
</dbReference>
<keyword evidence="1" id="KW-0596">Phosphopantetheine</keyword>
<evidence type="ECO:0000313" key="6">
    <source>
        <dbReference type="Proteomes" id="UP000682308"/>
    </source>
</evidence>
<proteinExistence type="predicted"/>
<feature type="compositionally biased region" description="Low complexity" evidence="3">
    <location>
        <begin position="910"/>
        <end position="931"/>
    </location>
</feature>
<organism evidence="5 6">
    <name type="scientific">Streptomyces tuirus</name>
    <dbReference type="NCBI Taxonomy" id="68278"/>
    <lineage>
        <taxon>Bacteria</taxon>
        <taxon>Bacillati</taxon>
        <taxon>Actinomycetota</taxon>
        <taxon>Actinomycetes</taxon>
        <taxon>Kitasatosporales</taxon>
        <taxon>Streptomycetaceae</taxon>
        <taxon>Streptomyces</taxon>
    </lineage>
</organism>
<dbReference type="InterPro" id="IPR036291">
    <property type="entry name" value="NAD(P)-bd_dom_sf"/>
</dbReference>
<feature type="region of interest" description="Disordered" evidence="3">
    <location>
        <begin position="1"/>
        <end position="468"/>
    </location>
</feature>
<feature type="compositionally biased region" description="Low complexity" evidence="3">
    <location>
        <begin position="881"/>
        <end position="898"/>
    </location>
</feature>
<feature type="compositionally biased region" description="Low complexity" evidence="3">
    <location>
        <begin position="33"/>
        <end position="43"/>
    </location>
</feature>
<dbReference type="Gene3D" id="3.40.50.720">
    <property type="entry name" value="NAD(P)-binding Rossmann-like Domain"/>
    <property type="match status" value="1"/>
</dbReference>
<gene>
    <name evidence="5" type="ORF">KEF29_13925</name>
</gene>
<evidence type="ECO:0000313" key="5">
    <source>
        <dbReference type="EMBL" id="MBR8640042.1"/>
    </source>
</evidence>
<feature type="compositionally biased region" description="Pro residues" evidence="3">
    <location>
        <begin position="44"/>
        <end position="53"/>
    </location>
</feature>
<feature type="compositionally biased region" description="Basic residues" evidence="3">
    <location>
        <begin position="445"/>
        <end position="460"/>
    </location>
</feature>
<dbReference type="Proteomes" id="UP000682308">
    <property type="component" value="Unassembled WGS sequence"/>
</dbReference>
<dbReference type="PROSITE" id="PS00012">
    <property type="entry name" value="PHOSPHOPANTETHEINE"/>
    <property type="match status" value="1"/>
</dbReference>
<comment type="caution">
    <text evidence="5">The sequence shown here is derived from an EMBL/GenBank/DDBJ whole genome shotgun (WGS) entry which is preliminary data.</text>
</comment>
<feature type="compositionally biased region" description="Basic residues" evidence="3">
    <location>
        <begin position="342"/>
        <end position="353"/>
    </location>
</feature>
<dbReference type="SUPFAM" id="SSF51735">
    <property type="entry name" value="NAD(P)-binding Rossmann-fold domains"/>
    <property type="match status" value="1"/>
</dbReference>
<feature type="compositionally biased region" description="Low complexity" evidence="3">
    <location>
        <begin position="57"/>
        <end position="73"/>
    </location>
</feature>
<accession>A0A941FH80</accession>
<keyword evidence="6" id="KW-1185">Reference proteome</keyword>
<evidence type="ECO:0000259" key="4">
    <source>
        <dbReference type="PROSITE" id="PS50075"/>
    </source>
</evidence>
<dbReference type="NCBIfam" id="TIGR01746">
    <property type="entry name" value="Thioester-redct"/>
    <property type="match status" value="1"/>
</dbReference>
<feature type="compositionally biased region" description="Basic residues" evidence="3">
    <location>
        <begin position="400"/>
        <end position="412"/>
    </location>
</feature>
<protein>
    <submittedName>
        <fullName evidence="5">Thioester reductase domain-containing protein</fullName>
    </submittedName>
</protein>
<evidence type="ECO:0000256" key="1">
    <source>
        <dbReference type="ARBA" id="ARBA00022450"/>
    </source>
</evidence>
<dbReference type="EMBL" id="JAGTPG010000002">
    <property type="protein sequence ID" value="MBR8640042.1"/>
    <property type="molecule type" value="Genomic_DNA"/>
</dbReference>